<gene>
    <name evidence="7" type="ORF">DEO23_00270</name>
</gene>
<keyword evidence="8" id="KW-1185">Reference proteome</keyword>
<evidence type="ECO:0000256" key="5">
    <source>
        <dbReference type="ARBA" id="ARBA00023277"/>
    </source>
</evidence>
<protein>
    <submittedName>
        <fullName evidence="7">Uncharacterized protein</fullName>
    </submittedName>
</protein>
<dbReference type="GO" id="GO:0016829">
    <property type="term" value="F:lyase activity"/>
    <property type="evidence" value="ECO:0007669"/>
    <property type="project" value="UniProtKB-KW"/>
</dbReference>
<dbReference type="Gene3D" id="3.20.20.70">
    <property type="entry name" value="Aldolase class I"/>
    <property type="match status" value="1"/>
</dbReference>
<evidence type="ECO:0000313" key="7">
    <source>
        <dbReference type="EMBL" id="PWH07140.1"/>
    </source>
</evidence>
<sequence length="178" mass="18447">MPAPRSIDSGPGFPESGRSEKRTPCPSPRRWNAAPSGYAAPGSFRSSEPPTPRPVTPSPYGWHDLIAAVKAKAPNALVGLGTVRTEADAERALARGADFLVSPHPVAAARATAHAQDVLFVEGGTTPAEIGEATDRGVAKVFPAHLGGPPYLKSLLSILPGARIIPRREGAKAPPDAV</sequence>
<comment type="pathway">
    <text evidence="1">Carbohydrate acid metabolism.</text>
</comment>
<evidence type="ECO:0000256" key="2">
    <source>
        <dbReference type="ARBA" id="ARBA00006906"/>
    </source>
</evidence>
<dbReference type="SUPFAM" id="SSF51569">
    <property type="entry name" value="Aldolase"/>
    <property type="match status" value="1"/>
</dbReference>
<dbReference type="RefSeq" id="WP_109274024.1">
    <property type="nucleotide sequence ID" value="NZ_QFKX01000001.1"/>
</dbReference>
<dbReference type="AlphaFoldDB" id="A0A2U2RMN7"/>
<proteinExistence type="inferred from homology"/>
<organism evidence="7 8">
    <name type="scientific">Brachybacterium endophyticum</name>
    <dbReference type="NCBI Taxonomy" id="2182385"/>
    <lineage>
        <taxon>Bacteria</taxon>
        <taxon>Bacillati</taxon>
        <taxon>Actinomycetota</taxon>
        <taxon>Actinomycetes</taxon>
        <taxon>Micrococcales</taxon>
        <taxon>Dermabacteraceae</taxon>
        <taxon>Brachybacterium</taxon>
    </lineage>
</organism>
<reference evidence="7 8" key="1">
    <citation type="submission" date="2018-05" db="EMBL/GenBank/DDBJ databases">
        <title>Brachybacterium sp. M1HQ-2T, whole genome shotgun sequence.</title>
        <authorList>
            <person name="Tuo L."/>
        </authorList>
    </citation>
    <scope>NUCLEOTIDE SEQUENCE [LARGE SCALE GENOMIC DNA]</scope>
    <source>
        <strain evidence="7 8">M1HQ-2</strain>
    </source>
</reference>
<accession>A0A2U2RMN7</accession>
<keyword evidence="4" id="KW-0456">Lyase</keyword>
<evidence type="ECO:0000256" key="3">
    <source>
        <dbReference type="ARBA" id="ARBA00011233"/>
    </source>
</evidence>
<keyword evidence="5" id="KW-0119">Carbohydrate metabolism</keyword>
<dbReference type="OrthoDB" id="9805177at2"/>
<dbReference type="Proteomes" id="UP000245590">
    <property type="component" value="Unassembled WGS sequence"/>
</dbReference>
<comment type="caution">
    <text evidence="7">The sequence shown here is derived from an EMBL/GenBank/DDBJ whole genome shotgun (WGS) entry which is preliminary data.</text>
</comment>
<dbReference type="InterPro" id="IPR013785">
    <property type="entry name" value="Aldolase_TIM"/>
</dbReference>
<dbReference type="PANTHER" id="PTHR30246:SF1">
    <property type="entry name" value="2-DEHYDRO-3-DEOXY-6-PHOSPHOGALACTONATE ALDOLASE-RELATED"/>
    <property type="match status" value="1"/>
</dbReference>
<comment type="similarity">
    <text evidence="2">Belongs to the KHG/KDPG aldolase family.</text>
</comment>
<dbReference type="EMBL" id="QFKX01000001">
    <property type="protein sequence ID" value="PWH07140.1"/>
    <property type="molecule type" value="Genomic_DNA"/>
</dbReference>
<dbReference type="InterPro" id="IPR000887">
    <property type="entry name" value="Aldlse_KDPG_KHG"/>
</dbReference>
<dbReference type="PANTHER" id="PTHR30246">
    <property type="entry name" value="2-KETO-3-DEOXY-6-PHOSPHOGLUCONATE ALDOLASE"/>
    <property type="match status" value="1"/>
</dbReference>
<evidence type="ECO:0000256" key="4">
    <source>
        <dbReference type="ARBA" id="ARBA00023239"/>
    </source>
</evidence>
<feature type="region of interest" description="Disordered" evidence="6">
    <location>
        <begin position="1"/>
        <end position="58"/>
    </location>
</feature>
<dbReference type="Pfam" id="PF01081">
    <property type="entry name" value="Aldolase"/>
    <property type="match status" value="1"/>
</dbReference>
<name>A0A2U2RMN7_9MICO</name>
<evidence type="ECO:0000313" key="8">
    <source>
        <dbReference type="Proteomes" id="UP000245590"/>
    </source>
</evidence>
<evidence type="ECO:0000256" key="1">
    <source>
        <dbReference type="ARBA" id="ARBA00004761"/>
    </source>
</evidence>
<comment type="subunit">
    <text evidence="3">Homotrimer.</text>
</comment>
<evidence type="ECO:0000256" key="6">
    <source>
        <dbReference type="SAM" id="MobiDB-lite"/>
    </source>
</evidence>